<accession>A0A0T9UVU2</accession>
<dbReference type="Proteomes" id="UP000040088">
    <property type="component" value="Unassembled WGS sequence"/>
</dbReference>
<gene>
    <name evidence="2" type="ORF">ERS008460_03710</name>
</gene>
<reference evidence="3" key="1">
    <citation type="submission" date="2015-03" db="EMBL/GenBank/DDBJ databases">
        <authorList>
            <consortium name="Pathogen Informatics"/>
        </authorList>
    </citation>
    <scope>NUCLEOTIDE SEQUENCE [LARGE SCALE GENOMIC DNA]</scope>
    <source>
        <strain evidence="3">IP27925</strain>
    </source>
</reference>
<organism evidence="2 3">
    <name type="scientific">Yersinia aleksiciae</name>
    <dbReference type="NCBI Taxonomy" id="263819"/>
    <lineage>
        <taxon>Bacteria</taxon>
        <taxon>Pseudomonadati</taxon>
        <taxon>Pseudomonadota</taxon>
        <taxon>Gammaproteobacteria</taxon>
        <taxon>Enterobacterales</taxon>
        <taxon>Yersiniaceae</taxon>
        <taxon>Yersinia</taxon>
    </lineage>
</organism>
<name>A0A0T9UVU2_YERAE</name>
<sequence length="127" mass="13718">MGQASDTYANLIRDQYNDWLTRFYPKQKELMGLATSGELMNQQLTRVSDSSANSLRSAQLGTQNQLARYGTTQTANPNDNSLGLRSALATAGAKNGIREAEQDRQMNILTGGSASLREQMSIGGGSN</sequence>
<evidence type="ECO:0000313" key="3">
    <source>
        <dbReference type="Proteomes" id="UP000040088"/>
    </source>
</evidence>
<evidence type="ECO:0000313" key="2">
    <source>
        <dbReference type="EMBL" id="CNL76021.1"/>
    </source>
</evidence>
<proteinExistence type="predicted"/>
<feature type="compositionally biased region" description="Polar residues" evidence="1">
    <location>
        <begin position="105"/>
        <end position="118"/>
    </location>
</feature>
<evidence type="ECO:0000256" key="1">
    <source>
        <dbReference type="SAM" id="MobiDB-lite"/>
    </source>
</evidence>
<dbReference type="RefSeq" id="WP_004712659.1">
    <property type="nucleotide sequence ID" value="NZ_CQEM01000021.1"/>
</dbReference>
<protein>
    <submittedName>
        <fullName evidence="2">Uncharacterized protein</fullName>
    </submittedName>
</protein>
<dbReference type="AlphaFoldDB" id="A0A0T9UVU2"/>
<dbReference type="GeneID" id="57906160"/>
<feature type="region of interest" description="Disordered" evidence="1">
    <location>
        <begin position="95"/>
        <end position="127"/>
    </location>
</feature>
<dbReference type="EMBL" id="CQEM01000021">
    <property type="protein sequence ID" value="CNL76021.1"/>
    <property type="molecule type" value="Genomic_DNA"/>
</dbReference>